<proteinExistence type="predicted"/>
<dbReference type="Proteomes" id="UP000615446">
    <property type="component" value="Unassembled WGS sequence"/>
</dbReference>
<evidence type="ECO:0000313" key="1">
    <source>
        <dbReference type="EMBL" id="GBC08053.1"/>
    </source>
</evidence>
<organism evidence="1 3">
    <name type="scientific">Rhizophagus clarus</name>
    <dbReference type="NCBI Taxonomy" id="94130"/>
    <lineage>
        <taxon>Eukaryota</taxon>
        <taxon>Fungi</taxon>
        <taxon>Fungi incertae sedis</taxon>
        <taxon>Mucoromycota</taxon>
        <taxon>Glomeromycotina</taxon>
        <taxon>Glomeromycetes</taxon>
        <taxon>Glomerales</taxon>
        <taxon>Glomeraceae</taxon>
        <taxon>Rhizophagus</taxon>
    </lineage>
</organism>
<dbReference type="EMBL" id="BLAL01000196">
    <property type="protein sequence ID" value="GES90658.1"/>
    <property type="molecule type" value="Genomic_DNA"/>
</dbReference>
<gene>
    <name evidence="2" type="ORF">RCL2_001749400</name>
    <name evidence="1" type="ORF">RclHR1_00790003</name>
</gene>
<keyword evidence="3" id="KW-1185">Reference proteome</keyword>
<reference evidence="2" key="2">
    <citation type="submission" date="2019-10" db="EMBL/GenBank/DDBJ databases">
        <title>Conservation and host-specific expression of non-tandemly repeated heterogenous ribosome RNA gene in arbuscular mycorrhizal fungi.</title>
        <authorList>
            <person name="Maeda T."/>
            <person name="Kobayashi Y."/>
            <person name="Nakagawa T."/>
            <person name="Ezawa T."/>
            <person name="Yamaguchi K."/>
            <person name="Bino T."/>
            <person name="Nishimoto Y."/>
            <person name="Shigenobu S."/>
            <person name="Kawaguchi M."/>
        </authorList>
    </citation>
    <scope>NUCLEOTIDE SEQUENCE</scope>
    <source>
        <strain evidence="2">HR1</strain>
    </source>
</reference>
<dbReference type="AlphaFoldDB" id="A0A2Z6S567"/>
<name>A0A2Z6S567_9GLOM</name>
<accession>A0A2Z6S567</accession>
<protein>
    <submittedName>
        <fullName evidence="1">Uncharacterized protein</fullName>
    </submittedName>
</protein>
<dbReference type="Proteomes" id="UP000247702">
    <property type="component" value="Unassembled WGS sequence"/>
</dbReference>
<dbReference type="EMBL" id="BEXD01004192">
    <property type="protein sequence ID" value="GBC08053.1"/>
    <property type="molecule type" value="Genomic_DNA"/>
</dbReference>
<comment type="caution">
    <text evidence="1">The sequence shown here is derived from an EMBL/GenBank/DDBJ whole genome shotgun (WGS) entry which is preliminary data.</text>
</comment>
<sequence length="71" mass="8077">MKFYRNGQILRAKKSSVAENLSELFVSRRDLSRRKSDSLIIDLAIKRGAELIDDFGNSLEALLIEATNNHQ</sequence>
<evidence type="ECO:0000313" key="2">
    <source>
        <dbReference type="EMBL" id="GES90658.1"/>
    </source>
</evidence>
<evidence type="ECO:0000313" key="3">
    <source>
        <dbReference type="Proteomes" id="UP000247702"/>
    </source>
</evidence>
<reference evidence="1 3" key="1">
    <citation type="submission" date="2017-11" db="EMBL/GenBank/DDBJ databases">
        <title>The genome of Rhizophagus clarus HR1 reveals common genetic basis of auxotrophy among arbuscular mycorrhizal fungi.</title>
        <authorList>
            <person name="Kobayashi Y."/>
        </authorList>
    </citation>
    <scope>NUCLEOTIDE SEQUENCE [LARGE SCALE GENOMIC DNA]</scope>
    <source>
        <strain evidence="1 3">HR1</strain>
    </source>
</reference>